<dbReference type="AlphaFoldDB" id="A0A179BEG6"/>
<dbReference type="PANTHER" id="PTHR43344:SF13">
    <property type="entry name" value="PHOSPHATASE RV3661-RELATED"/>
    <property type="match status" value="1"/>
</dbReference>
<comment type="caution">
    <text evidence="5">The sequence shown here is derived from an EMBL/GenBank/DDBJ whole genome shotgun (WGS) entry which is preliminary data.</text>
</comment>
<sequence>MFAIQDFIKSARGGTLAVTAALLFAASAYAQSDPLPSWNDTASKAAIVSFVDKVTGQGSPEFVPEPERIAVFDNDGTLWVEHPMYVQLAFALDRVKTLAPQHPEWKETQPFKAVLDGDMKTLAASGEKGLLELIMTTHAGMTSSDFQKVVSDWLASARDPKFKRPYTELVYQPMVELLAYLRANGFKTFIVSGGGIEFMRPWAEKVYGVPPEQVIGSSIKTEFRMQDDTPTLYRLPEVNFIDDKAGKPVGINQQIGRRPIAAFGNSDGDLQMLQWTTMAGAPARLGVLIHHTDADREYAYDRDTEFGRLDKALDAASITGWTVVDMKADWKQVFKD</sequence>
<name>A0A179BEG6_RHILE</name>
<protein>
    <submittedName>
        <fullName evidence="5">Haloacid dehalogenase</fullName>
    </submittedName>
</protein>
<dbReference type="eggNOG" id="COG0560">
    <property type="taxonomic scope" value="Bacteria"/>
</dbReference>
<reference evidence="5" key="1">
    <citation type="submission" date="2016-04" db="EMBL/GenBank/DDBJ databases">
        <title>Fast-growing isolate from the root nodules of Vavilovia formosa.</title>
        <authorList>
            <person name="Kimeklis A."/>
            <person name="Safronova V."/>
            <person name="Belimov A."/>
            <person name="Andronov E."/>
        </authorList>
    </citation>
    <scope>NUCLEOTIDE SEQUENCE [LARGE SCALE GENOMIC DNA]</scope>
    <source>
        <strain evidence="5">Vaf-46</strain>
    </source>
</reference>
<dbReference type="SUPFAM" id="SSF56784">
    <property type="entry name" value="HAD-like"/>
    <property type="match status" value="1"/>
</dbReference>
<proteinExistence type="predicted"/>
<dbReference type="Pfam" id="PF12710">
    <property type="entry name" value="HAD"/>
    <property type="match status" value="1"/>
</dbReference>
<organism evidence="5">
    <name type="scientific">Rhizobium leguminosarum</name>
    <dbReference type="NCBI Taxonomy" id="384"/>
    <lineage>
        <taxon>Bacteria</taxon>
        <taxon>Pseudomonadati</taxon>
        <taxon>Pseudomonadota</taxon>
        <taxon>Alphaproteobacteria</taxon>
        <taxon>Hyphomicrobiales</taxon>
        <taxon>Rhizobiaceae</taxon>
        <taxon>Rhizobium/Agrobacterium group</taxon>
        <taxon>Rhizobium</taxon>
    </lineage>
</organism>
<gene>
    <name evidence="5" type="ORF">A4U53_31225</name>
</gene>
<accession>A0A179BEG6</accession>
<keyword evidence="3" id="KW-0460">Magnesium</keyword>
<dbReference type="EMBL" id="LWBS01000426">
    <property type="protein sequence ID" value="OAP90078.1"/>
    <property type="molecule type" value="Genomic_DNA"/>
</dbReference>
<dbReference type="PANTHER" id="PTHR43344">
    <property type="entry name" value="PHOSPHOSERINE PHOSPHATASE"/>
    <property type="match status" value="1"/>
</dbReference>
<feature type="signal peptide" evidence="4">
    <location>
        <begin position="1"/>
        <end position="30"/>
    </location>
</feature>
<evidence type="ECO:0000256" key="2">
    <source>
        <dbReference type="ARBA" id="ARBA00022801"/>
    </source>
</evidence>
<dbReference type="InterPro" id="IPR023214">
    <property type="entry name" value="HAD_sf"/>
</dbReference>
<dbReference type="InterPro" id="IPR036412">
    <property type="entry name" value="HAD-like_sf"/>
</dbReference>
<dbReference type="GO" id="GO:0046872">
    <property type="term" value="F:metal ion binding"/>
    <property type="evidence" value="ECO:0007669"/>
    <property type="project" value="UniProtKB-KW"/>
</dbReference>
<keyword evidence="2" id="KW-0378">Hydrolase</keyword>
<keyword evidence="4" id="KW-0732">Signal</keyword>
<evidence type="ECO:0000313" key="5">
    <source>
        <dbReference type="EMBL" id="OAP90078.1"/>
    </source>
</evidence>
<keyword evidence="1" id="KW-0479">Metal-binding</keyword>
<feature type="chain" id="PRO_5008099216" evidence="4">
    <location>
        <begin position="31"/>
        <end position="336"/>
    </location>
</feature>
<dbReference type="GO" id="GO:0016787">
    <property type="term" value="F:hydrolase activity"/>
    <property type="evidence" value="ECO:0007669"/>
    <property type="project" value="UniProtKB-KW"/>
</dbReference>
<evidence type="ECO:0000256" key="3">
    <source>
        <dbReference type="ARBA" id="ARBA00022842"/>
    </source>
</evidence>
<dbReference type="InterPro" id="IPR050582">
    <property type="entry name" value="HAD-like_SerB"/>
</dbReference>
<dbReference type="Gene3D" id="3.40.50.1000">
    <property type="entry name" value="HAD superfamily/HAD-like"/>
    <property type="match status" value="1"/>
</dbReference>
<evidence type="ECO:0000256" key="1">
    <source>
        <dbReference type="ARBA" id="ARBA00022723"/>
    </source>
</evidence>
<evidence type="ECO:0000256" key="4">
    <source>
        <dbReference type="SAM" id="SignalP"/>
    </source>
</evidence>